<dbReference type="Gramene" id="OE9A116125T1">
    <property type="protein sequence ID" value="OE9A116125C1"/>
    <property type="gene ID" value="OE9A116125"/>
</dbReference>
<protein>
    <submittedName>
        <fullName evidence="1">Uncharacterized protein</fullName>
    </submittedName>
</protein>
<gene>
    <name evidence="1" type="ORF">OLEA9_A116125</name>
</gene>
<comment type="caution">
    <text evidence="1">The sequence shown here is derived from an EMBL/GenBank/DDBJ whole genome shotgun (WGS) entry which is preliminary data.</text>
</comment>
<proteinExistence type="predicted"/>
<accession>A0A8S0PNF1</accession>
<name>A0A8S0PNF1_OLEEU</name>
<evidence type="ECO:0000313" key="1">
    <source>
        <dbReference type="EMBL" id="CAA2955336.1"/>
    </source>
</evidence>
<keyword evidence="2" id="KW-1185">Reference proteome</keyword>
<dbReference type="AlphaFoldDB" id="A0A8S0PNF1"/>
<dbReference type="Proteomes" id="UP000594638">
    <property type="component" value="Unassembled WGS sequence"/>
</dbReference>
<dbReference type="EMBL" id="CACTIH010000146">
    <property type="protein sequence ID" value="CAA2955336.1"/>
    <property type="molecule type" value="Genomic_DNA"/>
</dbReference>
<sequence length="80" mass="8856">MSGTRPSCDKDVVYGHGMQAMFRKLPSHIRDASKFSTKCRKHGVQAMSGPQARSQVFWAVSGTRYAGHILDKHGHDRDAA</sequence>
<reference evidence="1 2" key="1">
    <citation type="submission" date="2019-12" db="EMBL/GenBank/DDBJ databases">
        <authorList>
            <person name="Alioto T."/>
            <person name="Alioto T."/>
            <person name="Gomez Garrido J."/>
        </authorList>
    </citation>
    <scope>NUCLEOTIDE SEQUENCE [LARGE SCALE GENOMIC DNA]</scope>
</reference>
<organism evidence="1 2">
    <name type="scientific">Olea europaea subsp. europaea</name>
    <dbReference type="NCBI Taxonomy" id="158383"/>
    <lineage>
        <taxon>Eukaryota</taxon>
        <taxon>Viridiplantae</taxon>
        <taxon>Streptophyta</taxon>
        <taxon>Embryophyta</taxon>
        <taxon>Tracheophyta</taxon>
        <taxon>Spermatophyta</taxon>
        <taxon>Magnoliopsida</taxon>
        <taxon>eudicotyledons</taxon>
        <taxon>Gunneridae</taxon>
        <taxon>Pentapetalae</taxon>
        <taxon>asterids</taxon>
        <taxon>lamiids</taxon>
        <taxon>Lamiales</taxon>
        <taxon>Oleaceae</taxon>
        <taxon>Oleeae</taxon>
        <taxon>Olea</taxon>
    </lineage>
</organism>
<evidence type="ECO:0000313" key="2">
    <source>
        <dbReference type="Proteomes" id="UP000594638"/>
    </source>
</evidence>